<evidence type="ECO:0000256" key="3">
    <source>
        <dbReference type="ARBA" id="ARBA00023125"/>
    </source>
</evidence>
<dbReference type="InterPro" id="IPR050560">
    <property type="entry name" value="MYB_TF"/>
</dbReference>
<dbReference type="OrthoDB" id="2143914at2759"/>
<dbReference type="GO" id="GO:0000981">
    <property type="term" value="F:DNA-binding transcription factor activity, RNA polymerase II-specific"/>
    <property type="evidence" value="ECO:0007669"/>
    <property type="project" value="TreeGrafter"/>
</dbReference>
<evidence type="ECO:0000259" key="7">
    <source>
        <dbReference type="PROSITE" id="PS51294"/>
    </source>
</evidence>
<feature type="compositionally biased region" description="Polar residues" evidence="5">
    <location>
        <begin position="270"/>
        <end position="281"/>
    </location>
</feature>
<dbReference type="GO" id="GO:2000037">
    <property type="term" value="P:regulation of stomatal complex patterning"/>
    <property type="evidence" value="ECO:0007669"/>
    <property type="project" value="UniProtKB-ARBA"/>
</dbReference>
<proteinExistence type="predicted"/>
<evidence type="ECO:0000256" key="4">
    <source>
        <dbReference type="ARBA" id="ARBA00023242"/>
    </source>
</evidence>
<feature type="domain" description="Myb-like" evidence="6">
    <location>
        <begin position="1"/>
        <end position="52"/>
    </location>
</feature>
<dbReference type="CDD" id="cd00167">
    <property type="entry name" value="SANT"/>
    <property type="match status" value="2"/>
</dbReference>
<keyword evidence="4" id="KW-0539">Nucleus</keyword>
<dbReference type="AlphaFoldDB" id="A0A179FTD3"/>
<feature type="compositionally biased region" description="Basic and acidic residues" evidence="5">
    <location>
        <begin position="282"/>
        <end position="297"/>
    </location>
</feature>
<evidence type="ECO:0000313" key="8">
    <source>
        <dbReference type="EMBL" id="OAQ68279.1"/>
    </source>
</evidence>
<gene>
    <name evidence="8" type="ORF">VFPPC_04525</name>
</gene>
<dbReference type="PROSITE" id="PS51294">
    <property type="entry name" value="HTH_MYB"/>
    <property type="match status" value="2"/>
</dbReference>
<dbReference type="Proteomes" id="UP000078397">
    <property type="component" value="Unassembled WGS sequence"/>
</dbReference>
<feature type="compositionally biased region" description="Low complexity" evidence="5">
    <location>
        <begin position="117"/>
        <end position="138"/>
    </location>
</feature>
<feature type="domain" description="HTH myb-type" evidence="7">
    <location>
        <begin position="57"/>
        <end position="107"/>
    </location>
</feature>
<evidence type="ECO:0000313" key="9">
    <source>
        <dbReference type="Proteomes" id="UP000078397"/>
    </source>
</evidence>
<dbReference type="SMART" id="SM00717">
    <property type="entry name" value="SANT"/>
    <property type="match status" value="2"/>
</dbReference>
<dbReference type="GO" id="GO:0000978">
    <property type="term" value="F:RNA polymerase II cis-regulatory region sequence-specific DNA binding"/>
    <property type="evidence" value="ECO:0007669"/>
    <property type="project" value="TreeGrafter"/>
</dbReference>
<protein>
    <submittedName>
        <fullName evidence="8">Transcription regulator HTH, Myb-type, DNA-binding protein</fullName>
    </submittedName>
</protein>
<reference evidence="8 9" key="1">
    <citation type="journal article" date="2016" name="PLoS Pathog.">
        <title>Biosynthesis of antibiotic leucinostatins in bio-control fungus Purpureocillium lilacinum and their inhibition on phytophthora revealed by genome mining.</title>
        <authorList>
            <person name="Wang G."/>
            <person name="Liu Z."/>
            <person name="Lin R."/>
            <person name="Li E."/>
            <person name="Mao Z."/>
            <person name="Ling J."/>
            <person name="Yang Y."/>
            <person name="Yin W.B."/>
            <person name="Xie B."/>
        </authorList>
    </citation>
    <scope>NUCLEOTIDE SEQUENCE [LARGE SCALE GENOMIC DNA]</scope>
    <source>
        <strain evidence="8">170</strain>
    </source>
</reference>
<dbReference type="InterPro" id="IPR017930">
    <property type="entry name" value="Myb_dom"/>
</dbReference>
<dbReference type="GO" id="GO:1902806">
    <property type="term" value="P:regulation of cell cycle G1/S phase transition"/>
    <property type="evidence" value="ECO:0007669"/>
    <property type="project" value="UniProtKB-ARBA"/>
</dbReference>
<feature type="domain" description="HTH myb-type" evidence="7">
    <location>
        <begin position="1"/>
        <end position="56"/>
    </location>
</feature>
<evidence type="ECO:0000256" key="5">
    <source>
        <dbReference type="SAM" id="MobiDB-lite"/>
    </source>
</evidence>
<dbReference type="Pfam" id="PF00249">
    <property type="entry name" value="Myb_DNA-binding"/>
    <property type="match status" value="2"/>
</dbReference>
<dbReference type="GO" id="GO:0005634">
    <property type="term" value="C:nucleus"/>
    <property type="evidence" value="ECO:0007669"/>
    <property type="project" value="UniProtKB-SubCell"/>
</dbReference>
<dbReference type="PANTHER" id="PTHR45614:SF25">
    <property type="entry name" value="MYB PROTEIN"/>
    <property type="match status" value="1"/>
</dbReference>
<keyword evidence="3 8" id="KW-0238">DNA-binding</keyword>
<dbReference type="RefSeq" id="XP_018145129.1">
    <property type="nucleotide sequence ID" value="XM_018283870.1"/>
</dbReference>
<dbReference type="GO" id="GO:0000278">
    <property type="term" value="P:mitotic cell cycle"/>
    <property type="evidence" value="ECO:0007669"/>
    <property type="project" value="TreeGrafter"/>
</dbReference>
<evidence type="ECO:0000256" key="1">
    <source>
        <dbReference type="ARBA" id="ARBA00004123"/>
    </source>
</evidence>
<dbReference type="STRING" id="1380566.A0A179FTD3"/>
<dbReference type="GO" id="GO:0033993">
    <property type="term" value="P:response to lipid"/>
    <property type="evidence" value="ECO:0007669"/>
    <property type="project" value="UniProtKB-ARBA"/>
</dbReference>
<feature type="region of interest" description="Disordered" evidence="5">
    <location>
        <begin position="92"/>
        <end position="146"/>
    </location>
</feature>
<dbReference type="SUPFAM" id="SSF46689">
    <property type="entry name" value="Homeodomain-like"/>
    <property type="match status" value="1"/>
</dbReference>
<name>A0A179FTD3_METCM</name>
<dbReference type="PROSITE" id="PS50090">
    <property type="entry name" value="MYB_LIKE"/>
    <property type="match status" value="2"/>
</dbReference>
<dbReference type="GO" id="GO:0045944">
    <property type="term" value="P:positive regulation of transcription by RNA polymerase II"/>
    <property type="evidence" value="ECO:0007669"/>
    <property type="project" value="TreeGrafter"/>
</dbReference>
<keyword evidence="2" id="KW-0677">Repeat</keyword>
<dbReference type="GO" id="GO:1901002">
    <property type="term" value="P:positive regulation of response to salt stress"/>
    <property type="evidence" value="ECO:0007669"/>
    <property type="project" value="UniProtKB-ARBA"/>
</dbReference>
<accession>A0A179FTD3</accession>
<evidence type="ECO:0000256" key="2">
    <source>
        <dbReference type="ARBA" id="ARBA00022737"/>
    </source>
</evidence>
<feature type="region of interest" description="Disordered" evidence="5">
    <location>
        <begin position="185"/>
        <end position="331"/>
    </location>
</feature>
<dbReference type="InterPro" id="IPR009057">
    <property type="entry name" value="Homeodomain-like_sf"/>
</dbReference>
<evidence type="ECO:0000259" key="6">
    <source>
        <dbReference type="PROSITE" id="PS50090"/>
    </source>
</evidence>
<feature type="compositionally biased region" description="Polar residues" evidence="5">
    <location>
        <begin position="301"/>
        <end position="311"/>
    </location>
</feature>
<comment type="subcellular location">
    <subcellularLocation>
        <location evidence="1">Nucleus</location>
    </subcellularLocation>
</comment>
<dbReference type="GO" id="GO:0032875">
    <property type="term" value="P:regulation of DNA endoreduplication"/>
    <property type="evidence" value="ECO:0007669"/>
    <property type="project" value="UniProtKB-ARBA"/>
</dbReference>
<feature type="domain" description="Myb-like" evidence="6">
    <location>
        <begin position="53"/>
        <end position="100"/>
    </location>
</feature>
<dbReference type="GO" id="GO:1902584">
    <property type="term" value="P:positive regulation of response to water deprivation"/>
    <property type="evidence" value="ECO:0007669"/>
    <property type="project" value="UniProtKB-ARBA"/>
</dbReference>
<organism evidence="8 9">
    <name type="scientific">Pochonia chlamydosporia 170</name>
    <dbReference type="NCBI Taxonomy" id="1380566"/>
    <lineage>
        <taxon>Eukaryota</taxon>
        <taxon>Fungi</taxon>
        <taxon>Dikarya</taxon>
        <taxon>Ascomycota</taxon>
        <taxon>Pezizomycotina</taxon>
        <taxon>Sordariomycetes</taxon>
        <taxon>Hypocreomycetidae</taxon>
        <taxon>Hypocreales</taxon>
        <taxon>Clavicipitaceae</taxon>
        <taxon>Pochonia</taxon>
    </lineage>
</organism>
<keyword evidence="9" id="KW-1185">Reference proteome</keyword>
<dbReference type="Gene3D" id="1.10.10.60">
    <property type="entry name" value="Homeodomain-like"/>
    <property type="match status" value="2"/>
</dbReference>
<comment type="caution">
    <text evidence="8">The sequence shown here is derived from an EMBL/GenBank/DDBJ whole genome shotgun (WGS) entry which is preliminary data.</text>
</comment>
<dbReference type="InterPro" id="IPR001005">
    <property type="entry name" value="SANT/Myb"/>
</dbReference>
<dbReference type="EMBL" id="LSBJ02000003">
    <property type="protein sequence ID" value="OAQ68279.1"/>
    <property type="molecule type" value="Genomic_DNA"/>
</dbReference>
<feature type="compositionally biased region" description="Basic residues" evidence="5">
    <location>
        <begin position="104"/>
        <end position="114"/>
    </location>
</feature>
<dbReference type="FunFam" id="1.10.10.60:FF:000355">
    <property type="entry name" value="Transcription factor MYB124"/>
    <property type="match status" value="1"/>
</dbReference>
<dbReference type="KEGG" id="pchm:VFPPC_04525"/>
<dbReference type="PANTHER" id="PTHR45614">
    <property type="entry name" value="MYB PROTEIN-RELATED"/>
    <property type="match status" value="1"/>
</dbReference>
<dbReference type="GO" id="GO:0050891">
    <property type="term" value="P:multicellular organismal-level water homeostasis"/>
    <property type="evidence" value="ECO:0007669"/>
    <property type="project" value="UniProtKB-ARBA"/>
</dbReference>
<sequence length="331" mass="37451">MSGQRRGPWTSNEDHRLMALISLHGAHNWVLIAQILQTRSPKQCRERYHQNLKPTLKHDPISAEEGQKIETMVERIGKRWAEISRHMSGRSDNAIKNWWNGSQNRRKRLARRRESRTAATAASSAMSSPSLSSPSSLSPSPPSLFGRTMQQARLSVVSPVLPAPRASHSISPPLFSHRNRIGSWSDDFLPSPGPSESPDSDYGINYTTSPRDQPRSLRSRQAQVELPPLRVWAENNPTEPRLPRITPEGPIDQREFERLPPLPSPRQLMTAPTSPVQQLSETRPERASWQRDFERLPHTRLQPQQPRSSRPTSDDIANDANKKMKLASLLA</sequence>
<dbReference type="GeneID" id="28847864"/>